<keyword evidence="1" id="KW-0378">Hydrolase</keyword>
<dbReference type="RefSeq" id="WP_288199762.1">
    <property type="nucleotide sequence ID" value="NZ_LT608334.1"/>
</dbReference>
<sequence>MQPVFDGHNDVLMRLWETAGRGGDPVTEFRDGIATGHIDGPRARAGGLAGGLCAIFVPSRQGPRPTFDGGSYASPLAEPIDQPAALAAAVAMAGIAHRLDREGAWRLCTSTAAIRQAMDDGVFAAVLHMEGCEPLDPDLLALDAFHAAGLRSLGPVWSRTNAFGHGVPFAYPSSPDTGPGLTEAGVRLVKACNRLGIMIDLSHITEQGFWDVAKVSDMPLIATHSNVHAITPVTRNLTDRQLDAIRDTGGMVGLNYATSFLRPDGQDNATTPLTDMVRHVDHLVEHLGIDGVGLGSDYDGATIPAEIGDAAGQQALVGALRQAGYGEADLAKLCGDNWLRVLAQVWRE</sequence>
<dbReference type="PROSITE" id="PS51365">
    <property type="entry name" value="RENAL_DIPEPTIDASE_2"/>
    <property type="match status" value="1"/>
</dbReference>
<dbReference type="InterPro" id="IPR032466">
    <property type="entry name" value="Metal_Hydrolase"/>
</dbReference>
<organism evidence="1">
    <name type="scientific">uncultured Pleomorphomonas sp</name>
    <dbReference type="NCBI Taxonomy" id="442121"/>
    <lineage>
        <taxon>Bacteria</taxon>
        <taxon>Pseudomonadati</taxon>
        <taxon>Pseudomonadota</taxon>
        <taxon>Alphaproteobacteria</taxon>
        <taxon>Hyphomicrobiales</taxon>
        <taxon>Pleomorphomonadaceae</taxon>
        <taxon>Pleomorphomonas</taxon>
        <taxon>environmental samples</taxon>
    </lineage>
</organism>
<dbReference type="Pfam" id="PF01244">
    <property type="entry name" value="Peptidase_M19"/>
    <property type="match status" value="1"/>
</dbReference>
<dbReference type="InterPro" id="IPR008257">
    <property type="entry name" value="Pept_M19"/>
</dbReference>
<dbReference type="SUPFAM" id="SSF51556">
    <property type="entry name" value="Metallo-dependent hydrolases"/>
    <property type="match status" value="1"/>
</dbReference>
<reference evidence="1" key="1">
    <citation type="submission" date="2016-08" db="EMBL/GenBank/DDBJ databases">
        <authorList>
            <person name="Seilhamer J.J."/>
        </authorList>
    </citation>
    <scope>NUCLEOTIDE SEQUENCE</scope>
    <source>
        <strain evidence="1">86</strain>
    </source>
</reference>
<dbReference type="EMBL" id="FMJD01000005">
    <property type="protein sequence ID" value="SCM74504.1"/>
    <property type="molecule type" value="Genomic_DNA"/>
</dbReference>
<keyword evidence="1" id="KW-0645">Protease</keyword>
<keyword evidence="1" id="KW-0224">Dipeptidase</keyword>
<dbReference type="EC" id="3.4.13.19" evidence="1"/>
<gene>
    <name evidence="1" type="ORF">KL86PLE_130241</name>
</gene>
<evidence type="ECO:0000313" key="1">
    <source>
        <dbReference type="EMBL" id="SCM74504.1"/>
    </source>
</evidence>
<dbReference type="GO" id="GO:0006508">
    <property type="term" value="P:proteolysis"/>
    <property type="evidence" value="ECO:0007669"/>
    <property type="project" value="InterPro"/>
</dbReference>
<dbReference type="GO" id="GO:0070573">
    <property type="term" value="F:metallodipeptidase activity"/>
    <property type="evidence" value="ECO:0007669"/>
    <property type="project" value="InterPro"/>
</dbReference>
<name>A0A212LA96_9HYPH</name>
<dbReference type="Gene3D" id="3.20.20.140">
    <property type="entry name" value="Metal-dependent hydrolases"/>
    <property type="match status" value="1"/>
</dbReference>
<dbReference type="PANTHER" id="PTHR10443">
    <property type="entry name" value="MICROSOMAL DIPEPTIDASE"/>
    <property type="match status" value="1"/>
</dbReference>
<dbReference type="PANTHER" id="PTHR10443:SF12">
    <property type="entry name" value="DIPEPTIDASE"/>
    <property type="match status" value="1"/>
</dbReference>
<proteinExistence type="predicted"/>
<accession>A0A212LA96</accession>
<protein>
    <submittedName>
        <fullName evidence="1">Putative dipeptidase</fullName>
        <ecNumber evidence="1">3.4.13.19</ecNumber>
    </submittedName>
</protein>
<dbReference type="AlphaFoldDB" id="A0A212LA96"/>
<dbReference type="CDD" id="cd01301">
    <property type="entry name" value="rDP_like"/>
    <property type="match status" value="1"/>
</dbReference>